<dbReference type="KEGG" id="dpx:DAPPUDRAFT_236072"/>
<proteinExistence type="predicted"/>
<dbReference type="HOGENOM" id="CLU_2963130_0_0_1"/>
<dbReference type="InParanoid" id="E9FZW3"/>
<keyword evidence="3" id="KW-1185">Reference proteome</keyword>
<dbReference type="EMBL" id="GL732528">
    <property type="protein sequence ID" value="EFX87188.1"/>
    <property type="molecule type" value="Genomic_DNA"/>
</dbReference>
<gene>
    <name evidence="2" type="ORF">DAPPUDRAFT_236072</name>
</gene>
<evidence type="ECO:0000256" key="1">
    <source>
        <dbReference type="SAM" id="SignalP"/>
    </source>
</evidence>
<dbReference type="Proteomes" id="UP000000305">
    <property type="component" value="Unassembled WGS sequence"/>
</dbReference>
<dbReference type="AlphaFoldDB" id="E9FZW3"/>
<sequence length="59" mass="6529">MIMRALCLILLCADLNPDPAIIIKNNKCAKFRLVLINIVLFPFIEGSIDVGRFISSSPP</sequence>
<evidence type="ECO:0000313" key="2">
    <source>
        <dbReference type="EMBL" id="EFX87188.1"/>
    </source>
</evidence>
<feature type="signal peptide" evidence="1">
    <location>
        <begin position="1"/>
        <end position="17"/>
    </location>
</feature>
<name>E9FZW3_DAPPU</name>
<evidence type="ECO:0000313" key="3">
    <source>
        <dbReference type="Proteomes" id="UP000000305"/>
    </source>
</evidence>
<organism evidence="2 3">
    <name type="scientific">Daphnia pulex</name>
    <name type="common">Water flea</name>
    <dbReference type="NCBI Taxonomy" id="6669"/>
    <lineage>
        <taxon>Eukaryota</taxon>
        <taxon>Metazoa</taxon>
        <taxon>Ecdysozoa</taxon>
        <taxon>Arthropoda</taxon>
        <taxon>Crustacea</taxon>
        <taxon>Branchiopoda</taxon>
        <taxon>Diplostraca</taxon>
        <taxon>Cladocera</taxon>
        <taxon>Anomopoda</taxon>
        <taxon>Daphniidae</taxon>
        <taxon>Daphnia</taxon>
    </lineage>
</organism>
<accession>E9FZW3</accession>
<feature type="chain" id="PRO_5003240487" evidence="1">
    <location>
        <begin position="18"/>
        <end position="59"/>
    </location>
</feature>
<protein>
    <submittedName>
        <fullName evidence="2">Uncharacterized protein</fullName>
    </submittedName>
</protein>
<keyword evidence="1" id="KW-0732">Signal</keyword>
<reference evidence="2 3" key="1">
    <citation type="journal article" date="2011" name="Science">
        <title>The ecoresponsive genome of Daphnia pulex.</title>
        <authorList>
            <person name="Colbourne J.K."/>
            <person name="Pfrender M.E."/>
            <person name="Gilbert D."/>
            <person name="Thomas W.K."/>
            <person name="Tucker A."/>
            <person name="Oakley T.H."/>
            <person name="Tokishita S."/>
            <person name="Aerts A."/>
            <person name="Arnold G.J."/>
            <person name="Basu M.K."/>
            <person name="Bauer D.J."/>
            <person name="Caceres C.E."/>
            <person name="Carmel L."/>
            <person name="Casola C."/>
            <person name="Choi J.H."/>
            <person name="Detter J.C."/>
            <person name="Dong Q."/>
            <person name="Dusheyko S."/>
            <person name="Eads B.D."/>
            <person name="Frohlich T."/>
            <person name="Geiler-Samerotte K.A."/>
            <person name="Gerlach D."/>
            <person name="Hatcher P."/>
            <person name="Jogdeo S."/>
            <person name="Krijgsveld J."/>
            <person name="Kriventseva E.V."/>
            <person name="Kultz D."/>
            <person name="Laforsch C."/>
            <person name="Lindquist E."/>
            <person name="Lopez J."/>
            <person name="Manak J.R."/>
            <person name="Muller J."/>
            <person name="Pangilinan J."/>
            <person name="Patwardhan R.P."/>
            <person name="Pitluck S."/>
            <person name="Pritham E.J."/>
            <person name="Rechtsteiner A."/>
            <person name="Rho M."/>
            <person name="Rogozin I.B."/>
            <person name="Sakarya O."/>
            <person name="Salamov A."/>
            <person name="Schaack S."/>
            <person name="Shapiro H."/>
            <person name="Shiga Y."/>
            <person name="Skalitzky C."/>
            <person name="Smith Z."/>
            <person name="Souvorov A."/>
            <person name="Sung W."/>
            <person name="Tang Z."/>
            <person name="Tsuchiya D."/>
            <person name="Tu H."/>
            <person name="Vos H."/>
            <person name="Wang M."/>
            <person name="Wolf Y.I."/>
            <person name="Yamagata H."/>
            <person name="Yamada T."/>
            <person name="Ye Y."/>
            <person name="Shaw J.R."/>
            <person name="Andrews J."/>
            <person name="Crease T.J."/>
            <person name="Tang H."/>
            <person name="Lucas S.M."/>
            <person name="Robertson H.M."/>
            <person name="Bork P."/>
            <person name="Koonin E.V."/>
            <person name="Zdobnov E.M."/>
            <person name="Grigoriev I.V."/>
            <person name="Lynch M."/>
            <person name="Boore J.L."/>
        </authorList>
    </citation>
    <scope>NUCLEOTIDE SEQUENCE [LARGE SCALE GENOMIC DNA]</scope>
</reference>